<dbReference type="PROSITE" id="PS51257">
    <property type="entry name" value="PROKAR_LIPOPROTEIN"/>
    <property type="match status" value="1"/>
</dbReference>
<accession>A0ABQ0BIC4</accession>
<sequence length="128" mass="14465">MKLTTKHIITFLLFIVMALSFTACQGNDTMSDTFPNIKKDEIPDILEKSVGTIGNAFYTKGTSSEENDYDAYFSVIFNDTNEGDYNELIAHYKSTSTGTDEENMLLYDWGRLKVLSDKDSISVEAYIK</sequence>
<feature type="signal peptide" evidence="1">
    <location>
        <begin position="1"/>
        <end position="25"/>
    </location>
</feature>
<evidence type="ECO:0000313" key="3">
    <source>
        <dbReference type="Proteomes" id="UP001600943"/>
    </source>
</evidence>
<keyword evidence="3" id="KW-1185">Reference proteome</keyword>
<dbReference type="EMBL" id="BAABYW010000002">
    <property type="protein sequence ID" value="GAA6411204.1"/>
    <property type="molecule type" value="Genomic_DNA"/>
</dbReference>
<dbReference type="RefSeq" id="WP_104803804.1">
    <property type="nucleotide sequence ID" value="NZ_BAABYW010000002.1"/>
</dbReference>
<protein>
    <submittedName>
        <fullName evidence="2">Uncharacterized protein</fullName>
    </submittedName>
</protein>
<evidence type="ECO:0000256" key="1">
    <source>
        <dbReference type="SAM" id="SignalP"/>
    </source>
</evidence>
<comment type="caution">
    <text evidence="2">The sequence shown here is derived from an EMBL/GenBank/DDBJ whole genome shotgun (WGS) entry which is preliminary data.</text>
</comment>
<reference evidence="2 3" key="1">
    <citation type="submission" date="2024-04" db="EMBL/GenBank/DDBJ databases">
        <title>Defined microbial consortia suppress multidrug-resistant proinflammatory Enterobacteriaceae via ecological control.</title>
        <authorList>
            <person name="Furuichi M."/>
            <person name="Kawaguchi T."/>
            <person name="Pust M."/>
            <person name="Yasuma K."/>
            <person name="Plichta D."/>
            <person name="Hasegawa N."/>
            <person name="Ohya T."/>
            <person name="Bhattarai S."/>
            <person name="Sasajima S."/>
            <person name="Aoto Y."/>
            <person name="Tuganbaev T."/>
            <person name="Yaginuma M."/>
            <person name="Ueda M."/>
            <person name="Okahashi N."/>
            <person name="Amafuji K."/>
            <person name="Kiridooshi Y."/>
            <person name="Sugita K."/>
            <person name="Strazar M."/>
            <person name="Skelly A."/>
            <person name="Suda W."/>
            <person name="Hattori M."/>
            <person name="Nakamoto N."/>
            <person name="Caballero S."/>
            <person name="Norman J."/>
            <person name="Olle B."/>
            <person name="Tanoue T."/>
            <person name="Arita M."/>
            <person name="Bucci V."/>
            <person name="Atarashi K."/>
            <person name="Xavier R."/>
            <person name="Honda K."/>
        </authorList>
    </citation>
    <scope>NUCLEOTIDE SEQUENCE [LARGE SCALE GENOMIC DNA]</scope>
    <source>
        <strain evidence="3">k04-0078-D8-1</strain>
    </source>
</reference>
<name>A0ABQ0BIC4_9FIRM</name>
<organism evidence="2 3">
    <name type="scientific">Blautia hominis</name>
    <dbReference type="NCBI Taxonomy" id="2025493"/>
    <lineage>
        <taxon>Bacteria</taxon>
        <taxon>Bacillati</taxon>
        <taxon>Bacillota</taxon>
        <taxon>Clostridia</taxon>
        <taxon>Lachnospirales</taxon>
        <taxon>Lachnospiraceae</taxon>
        <taxon>Blautia</taxon>
    </lineage>
</organism>
<feature type="chain" id="PRO_5046769462" evidence="1">
    <location>
        <begin position="26"/>
        <end position="128"/>
    </location>
</feature>
<proteinExistence type="predicted"/>
<dbReference type="Proteomes" id="UP001600943">
    <property type="component" value="Unassembled WGS sequence"/>
</dbReference>
<keyword evidence="1" id="KW-0732">Signal</keyword>
<gene>
    <name evidence="2" type="ORF">K040078D81_53210</name>
</gene>
<evidence type="ECO:0000313" key="2">
    <source>
        <dbReference type="EMBL" id="GAA6411204.1"/>
    </source>
</evidence>